<feature type="region of interest" description="Disordered" evidence="1">
    <location>
        <begin position="38"/>
        <end position="89"/>
    </location>
</feature>
<dbReference type="EMBL" id="JAGTTL010000039">
    <property type="protein sequence ID" value="KAK6291705.1"/>
    <property type="molecule type" value="Genomic_DNA"/>
</dbReference>
<protein>
    <submittedName>
        <fullName evidence="2">Uncharacterized protein</fullName>
    </submittedName>
</protein>
<feature type="region of interest" description="Disordered" evidence="1">
    <location>
        <begin position="1"/>
        <end position="20"/>
    </location>
</feature>
<proteinExistence type="predicted"/>
<keyword evidence="3" id="KW-1185">Reference proteome</keyword>
<feature type="compositionally biased region" description="Basic and acidic residues" evidence="1">
    <location>
        <begin position="1"/>
        <end position="17"/>
    </location>
</feature>
<name>A0AAN8KMA6_9TELE</name>
<dbReference type="AlphaFoldDB" id="A0AAN8KMA6"/>
<evidence type="ECO:0000313" key="2">
    <source>
        <dbReference type="EMBL" id="KAK6291705.1"/>
    </source>
</evidence>
<evidence type="ECO:0000256" key="1">
    <source>
        <dbReference type="SAM" id="MobiDB-lite"/>
    </source>
</evidence>
<feature type="compositionally biased region" description="Basic and acidic residues" evidence="1">
    <location>
        <begin position="38"/>
        <end position="56"/>
    </location>
</feature>
<accession>A0AAN8KMA6</accession>
<reference evidence="2 3" key="1">
    <citation type="submission" date="2021-04" db="EMBL/GenBank/DDBJ databases">
        <authorList>
            <person name="De Guttry C."/>
            <person name="Zahm M."/>
            <person name="Klopp C."/>
            <person name="Cabau C."/>
            <person name="Louis A."/>
            <person name="Berthelot C."/>
            <person name="Parey E."/>
            <person name="Roest Crollius H."/>
            <person name="Montfort J."/>
            <person name="Robinson-Rechavi M."/>
            <person name="Bucao C."/>
            <person name="Bouchez O."/>
            <person name="Gislard M."/>
            <person name="Lluch J."/>
            <person name="Milhes M."/>
            <person name="Lampietro C."/>
            <person name="Lopez Roques C."/>
            <person name="Donnadieu C."/>
            <person name="Braasch I."/>
            <person name="Desvignes T."/>
            <person name="Postlethwait J."/>
            <person name="Bobe J."/>
            <person name="Wedekind C."/>
            <person name="Guiguen Y."/>
        </authorList>
    </citation>
    <scope>NUCLEOTIDE SEQUENCE [LARGE SCALE GENOMIC DNA]</scope>
    <source>
        <strain evidence="2">Cs_M1</strain>
        <tissue evidence="2">Blood</tissue>
    </source>
</reference>
<sequence length="89" mass="10056">MELHLEDKSSTAPEEVKGGPAFKINPRWLLVQQSDVLLGERDPSPDPGQHDCREGGFRPLPRHRCQPHQHLPASRGQNRAGYTVWQSSH</sequence>
<gene>
    <name evidence="2" type="ORF">J4Q44_G00374900</name>
</gene>
<evidence type="ECO:0000313" key="3">
    <source>
        <dbReference type="Proteomes" id="UP001356427"/>
    </source>
</evidence>
<dbReference type="Proteomes" id="UP001356427">
    <property type="component" value="Unassembled WGS sequence"/>
</dbReference>
<organism evidence="2 3">
    <name type="scientific">Coregonus suidteri</name>
    <dbReference type="NCBI Taxonomy" id="861788"/>
    <lineage>
        <taxon>Eukaryota</taxon>
        <taxon>Metazoa</taxon>
        <taxon>Chordata</taxon>
        <taxon>Craniata</taxon>
        <taxon>Vertebrata</taxon>
        <taxon>Euteleostomi</taxon>
        <taxon>Actinopterygii</taxon>
        <taxon>Neopterygii</taxon>
        <taxon>Teleostei</taxon>
        <taxon>Protacanthopterygii</taxon>
        <taxon>Salmoniformes</taxon>
        <taxon>Salmonidae</taxon>
        <taxon>Coregoninae</taxon>
        <taxon>Coregonus</taxon>
    </lineage>
</organism>
<comment type="caution">
    <text evidence="2">The sequence shown here is derived from an EMBL/GenBank/DDBJ whole genome shotgun (WGS) entry which is preliminary data.</text>
</comment>